<gene>
    <name evidence="2" type="ORF">BS50DRAFT_223562</name>
</gene>
<accession>A0A2T2N2S7</accession>
<feature type="compositionally biased region" description="Basic and acidic residues" evidence="1">
    <location>
        <begin position="26"/>
        <end position="41"/>
    </location>
</feature>
<evidence type="ECO:0000313" key="3">
    <source>
        <dbReference type="Proteomes" id="UP000240883"/>
    </source>
</evidence>
<reference evidence="2 3" key="1">
    <citation type="journal article" date="2018" name="Front. Microbiol.">
        <title>Genome-Wide Analysis of Corynespora cassiicola Leaf Fall Disease Putative Effectors.</title>
        <authorList>
            <person name="Lopez D."/>
            <person name="Ribeiro S."/>
            <person name="Label P."/>
            <person name="Fumanal B."/>
            <person name="Venisse J.S."/>
            <person name="Kohler A."/>
            <person name="de Oliveira R.R."/>
            <person name="Labutti K."/>
            <person name="Lipzen A."/>
            <person name="Lail K."/>
            <person name="Bauer D."/>
            <person name="Ohm R.A."/>
            <person name="Barry K.W."/>
            <person name="Spatafora J."/>
            <person name="Grigoriev I.V."/>
            <person name="Martin F.M."/>
            <person name="Pujade-Renaud V."/>
        </authorList>
    </citation>
    <scope>NUCLEOTIDE SEQUENCE [LARGE SCALE GENOMIC DNA]</scope>
    <source>
        <strain evidence="2 3">Philippines</strain>
    </source>
</reference>
<dbReference type="EMBL" id="KZ678153">
    <property type="protein sequence ID" value="PSN59737.1"/>
    <property type="molecule type" value="Genomic_DNA"/>
</dbReference>
<evidence type="ECO:0000256" key="1">
    <source>
        <dbReference type="SAM" id="MobiDB-lite"/>
    </source>
</evidence>
<feature type="region of interest" description="Disordered" evidence="1">
    <location>
        <begin position="144"/>
        <end position="174"/>
    </location>
</feature>
<feature type="compositionally biased region" description="Basic residues" evidence="1">
    <location>
        <begin position="158"/>
        <end position="174"/>
    </location>
</feature>
<sequence length="174" mass="19811">MEPHASHVSDSTQGGHDMLALAVTGPRERKRDQEKKEEIRRDRRGRGLDAIMAYRLTLLTTLYARLAGPVRPPRHAPVPGWLAVYRYPSMSSVPTYLSALHPRLDSTRPRSRGEDGGGTTWRNYHASSRVHGWLAERASGRHVHMASAGATREAGWKSRGKRKMIREKRRRRRC</sequence>
<dbReference type="Proteomes" id="UP000240883">
    <property type="component" value="Unassembled WGS sequence"/>
</dbReference>
<name>A0A2T2N2S7_CORCC</name>
<protein>
    <submittedName>
        <fullName evidence="2">Uncharacterized protein</fullName>
    </submittedName>
</protein>
<evidence type="ECO:0000313" key="2">
    <source>
        <dbReference type="EMBL" id="PSN59737.1"/>
    </source>
</evidence>
<feature type="region of interest" description="Disordered" evidence="1">
    <location>
        <begin position="1"/>
        <end position="41"/>
    </location>
</feature>
<feature type="region of interest" description="Disordered" evidence="1">
    <location>
        <begin position="104"/>
        <end position="123"/>
    </location>
</feature>
<keyword evidence="3" id="KW-1185">Reference proteome</keyword>
<organism evidence="2 3">
    <name type="scientific">Corynespora cassiicola Philippines</name>
    <dbReference type="NCBI Taxonomy" id="1448308"/>
    <lineage>
        <taxon>Eukaryota</taxon>
        <taxon>Fungi</taxon>
        <taxon>Dikarya</taxon>
        <taxon>Ascomycota</taxon>
        <taxon>Pezizomycotina</taxon>
        <taxon>Dothideomycetes</taxon>
        <taxon>Pleosporomycetidae</taxon>
        <taxon>Pleosporales</taxon>
        <taxon>Corynesporascaceae</taxon>
        <taxon>Corynespora</taxon>
    </lineage>
</organism>
<feature type="compositionally biased region" description="Basic and acidic residues" evidence="1">
    <location>
        <begin position="104"/>
        <end position="115"/>
    </location>
</feature>
<dbReference type="AlphaFoldDB" id="A0A2T2N2S7"/>
<proteinExistence type="predicted"/>